<sequence>MTWKVLLLEKDLPINFTIQFITISLKLLDRYKLTSFMITIVSFIQPLKKNINTKQGEIYSNNGNFRPFLFETNR</sequence>
<name>A0A0K0ETV5_STRVS</name>
<dbReference type="AlphaFoldDB" id="A0A0K0ETV5"/>
<evidence type="ECO:0000313" key="1">
    <source>
        <dbReference type="Proteomes" id="UP000035680"/>
    </source>
</evidence>
<keyword evidence="1" id="KW-1185">Reference proteome</keyword>
<organism evidence="1 2">
    <name type="scientific">Strongyloides venezuelensis</name>
    <name type="common">Threadworm</name>
    <dbReference type="NCBI Taxonomy" id="75913"/>
    <lineage>
        <taxon>Eukaryota</taxon>
        <taxon>Metazoa</taxon>
        <taxon>Ecdysozoa</taxon>
        <taxon>Nematoda</taxon>
        <taxon>Chromadorea</taxon>
        <taxon>Rhabditida</taxon>
        <taxon>Tylenchina</taxon>
        <taxon>Panagrolaimomorpha</taxon>
        <taxon>Strongyloidoidea</taxon>
        <taxon>Strongyloididae</taxon>
        <taxon>Strongyloides</taxon>
    </lineage>
</organism>
<reference evidence="2" key="2">
    <citation type="submission" date="2015-08" db="UniProtKB">
        <authorList>
            <consortium name="WormBaseParasite"/>
        </authorList>
    </citation>
    <scope>IDENTIFICATION</scope>
</reference>
<reference evidence="1" key="1">
    <citation type="submission" date="2014-07" db="EMBL/GenBank/DDBJ databases">
        <authorList>
            <person name="Martin A.A"/>
            <person name="De Silva N."/>
        </authorList>
    </citation>
    <scope>NUCLEOTIDE SEQUENCE</scope>
</reference>
<evidence type="ECO:0000313" key="2">
    <source>
        <dbReference type="WBParaSite" id="SVE_0000434133.1"/>
    </source>
</evidence>
<dbReference type="WBParaSite" id="SVE_0000434133.1">
    <property type="protein sequence ID" value="SVE_0000434133.1"/>
    <property type="gene ID" value="SVE_0000434133"/>
</dbReference>
<accession>A0A0K0ETV5</accession>
<protein>
    <submittedName>
        <fullName evidence="2">Uncharacterized protein</fullName>
    </submittedName>
</protein>
<proteinExistence type="predicted"/>
<dbReference type="Proteomes" id="UP000035680">
    <property type="component" value="Unassembled WGS sequence"/>
</dbReference>